<feature type="compositionally biased region" description="Basic and acidic residues" evidence="1">
    <location>
        <begin position="252"/>
        <end position="270"/>
    </location>
</feature>
<feature type="region of interest" description="Disordered" evidence="1">
    <location>
        <begin position="247"/>
        <end position="418"/>
    </location>
</feature>
<organism evidence="2 3">
    <name type="scientific">Actinoplanes sandaracinus</name>
    <dbReference type="NCBI Taxonomy" id="3045177"/>
    <lineage>
        <taxon>Bacteria</taxon>
        <taxon>Bacillati</taxon>
        <taxon>Actinomycetota</taxon>
        <taxon>Actinomycetes</taxon>
        <taxon>Micromonosporales</taxon>
        <taxon>Micromonosporaceae</taxon>
        <taxon>Actinoplanes</taxon>
    </lineage>
</organism>
<accession>A0ABT6WP44</accession>
<keyword evidence="3" id="KW-1185">Reference proteome</keyword>
<dbReference type="Proteomes" id="UP001241758">
    <property type="component" value="Unassembled WGS sequence"/>
</dbReference>
<dbReference type="EMBL" id="JASCTH010000015">
    <property type="protein sequence ID" value="MDI6101487.1"/>
    <property type="molecule type" value="Genomic_DNA"/>
</dbReference>
<sequence>MVPTELRLRRSIVVAAGLSALVAAGVAVTRVAPELSLPRSPGQPTAAAPGERVVVGPLQNRSGAWLTVGDAAARVRLRFAPLPGLLYRISTASDAGVAPVVTSRGGRVVVRLKGTGSPGLDELRIVLNQNVRWDLRLPKGAGEQQLNLRDGRVTRLDVGSAGLAEVWLPEPDGTVPVTFTGGIGTAMLSLRDGAPVQVRFAEGAGSVAAPWTTNNGTAAGTVLREPGFRRSRDRYVIRAEGGLGALVIRRSPKPDAEKPRAPKPDAEKPDPGSPDIGSPDPGGPDSGSPDIGNPGRGRPGRERAAAPKNDRPKADPPRADPQKADSQKAGAGKKTDAQKNAGPGKKVGPLKSESPKGGAGEPAPAKSREPTAPDGPRPPARTGPGVAGDPAAARKPGVRPVPGGPGRGSPGTVRSRTK</sequence>
<feature type="compositionally biased region" description="Basic and acidic residues" evidence="1">
    <location>
        <begin position="299"/>
        <end position="326"/>
    </location>
</feature>
<gene>
    <name evidence="2" type="ORF">QLQ12_22980</name>
</gene>
<name>A0ABT6WP44_9ACTN</name>
<evidence type="ECO:0000256" key="1">
    <source>
        <dbReference type="SAM" id="MobiDB-lite"/>
    </source>
</evidence>
<evidence type="ECO:0000313" key="2">
    <source>
        <dbReference type="EMBL" id="MDI6101487.1"/>
    </source>
</evidence>
<proteinExistence type="predicted"/>
<evidence type="ECO:0000313" key="3">
    <source>
        <dbReference type="Proteomes" id="UP001241758"/>
    </source>
</evidence>
<dbReference type="RefSeq" id="WP_282762374.1">
    <property type="nucleotide sequence ID" value="NZ_JASCTH010000015.1"/>
</dbReference>
<reference evidence="2 3" key="1">
    <citation type="submission" date="2023-05" db="EMBL/GenBank/DDBJ databases">
        <title>Actinoplanes sp. NEAU-A12 genome sequencing.</title>
        <authorList>
            <person name="Wang Z.-S."/>
        </authorList>
    </citation>
    <scope>NUCLEOTIDE SEQUENCE [LARGE SCALE GENOMIC DNA]</scope>
    <source>
        <strain evidence="2 3">NEAU-A12</strain>
    </source>
</reference>
<comment type="caution">
    <text evidence="2">The sequence shown here is derived from an EMBL/GenBank/DDBJ whole genome shotgun (WGS) entry which is preliminary data.</text>
</comment>
<protein>
    <submittedName>
        <fullName evidence="2">Uncharacterized protein</fullName>
    </submittedName>
</protein>